<sequence>MILQKEKVPVTLFKIKQQKQYNRTRSFQRKQQETPWFEKKAVY</sequence>
<reference evidence="1 2" key="1">
    <citation type="submission" date="2015-04" db="EMBL/GenBank/DDBJ databases">
        <title>Draft genome sequence of bacteremic isolate Catabacter hongkongensis type strain HKU16T.</title>
        <authorList>
            <person name="Lau S.K."/>
            <person name="Teng J.L."/>
            <person name="Huang Y."/>
            <person name="Curreem S.O."/>
            <person name="Tsui S.K."/>
            <person name="Woo P.C."/>
        </authorList>
    </citation>
    <scope>NUCLEOTIDE SEQUENCE [LARGE SCALE GENOMIC DNA]</scope>
    <source>
        <strain evidence="1 2">HKU16</strain>
    </source>
</reference>
<organism evidence="1 2">
    <name type="scientific">Christensenella hongkongensis</name>
    <dbReference type="NCBI Taxonomy" id="270498"/>
    <lineage>
        <taxon>Bacteria</taxon>
        <taxon>Bacillati</taxon>
        <taxon>Bacillota</taxon>
        <taxon>Clostridia</taxon>
        <taxon>Christensenellales</taxon>
        <taxon>Christensenellaceae</taxon>
        <taxon>Christensenella</taxon>
    </lineage>
</organism>
<name>A0A0M2NIE2_9FIRM</name>
<comment type="caution">
    <text evidence="1">The sequence shown here is derived from an EMBL/GenBank/DDBJ whole genome shotgun (WGS) entry which is preliminary data.</text>
</comment>
<keyword evidence="2" id="KW-1185">Reference proteome</keyword>
<dbReference type="Proteomes" id="UP000034076">
    <property type="component" value="Unassembled WGS sequence"/>
</dbReference>
<dbReference type="EMBL" id="LAYJ01000112">
    <property type="protein sequence ID" value="KKI50202.1"/>
    <property type="molecule type" value="Genomic_DNA"/>
</dbReference>
<evidence type="ECO:0000313" key="1">
    <source>
        <dbReference type="EMBL" id="KKI50202.1"/>
    </source>
</evidence>
<dbReference type="AlphaFoldDB" id="A0A0M2NIE2"/>
<dbReference type="STRING" id="270498.CHK_2265"/>
<protein>
    <submittedName>
        <fullName evidence="1">Uncharacterized protein</fullName>
    </submittedName>
</protein>
<evidence type="ECO:0000313" key="2">
    <source>
        <dbReference type="Proteomes" id="UP000034076"/>
    </source>
</evidence>
<gene>
    <name evidence="1" type="ORF">CHK_2265</name>
</gene>
<proteinExistence type="predicted"/>
<accession>A0A0M2NIE2</accession>